<dbReference type="Gene3D" id="3.40.50.10330">
    <property type="entry name" value="Probable inorganic polyphosphate/atp-NAD kinase, domain 1"/>
    <property type="match status" value="1"/>
</dbReference>
<comment type="caution">
    <text evidence="14">The sequence shown here is derived from an EMBL/GenBank/DDBJ whole genome shotgun (WGS) entry which is preliminary data.</text>
</comment>
<evidence type="ECO:0000256" key="3">
    <source>
        <dbReference type="ARBA" id="ARBA00022516"/>
    </source>
</evidence>
<dbReference type="PANTHER" id="PTHR12358">
    <property type="entry name" value="SPHINGOSINE KINASE"/>
    <property type="match status" value="1"/>
</dbReference>
<evidence type="ECO:0000313" key="15">
    <source>
        <dbReference type="Proteomes" id="UP001150259"/>
    </source>
</evidence>
<protein>
    <submittedName>
        <fullName evidence="14">Diacylglycerol kinase family lipid kinase</fullName>
    </submittedName>
</protein>
<dbReference type="SUPFAM" id="SSF111331">
    <property type="entry name" value="NAD kinase/diacylglycerol kinase-like"/>
    <property type="match status" value="1"/>
</dbReference>
<name>A0ABT5GFA3_9MICO</name>
<evidence type="ECO:0000256" key="4">
    <source>
        <dbReference type="ARBA" id="ARBA00022679"/>
    </source>
</evidence>
<evidence type="ECO:0000256" key="1">
    <source>
        <dbReference type="ARBA" id="ARBA00001946"/>
    </source>
</evidence>
<evidence type="ECO:0000313" key="14">
    <source>
        <dbReference type="EMBL" id="MDC5696923.1"/>
    </source>
</evidence>
<comment type="cofactor">
    <cofactor evidence="1">
        <name>Mg(2+)</name>
        <dbReference type="ChEBI" id="CHEBI:18420"/>
    </cofactor>
</comment>
<organism evidence="14 15">
    <name type="scientific">Intrasporangium calvum</name>
    <dbReference type="NCBI Taxonomy" id="53358"/>
    <lineage>
        <taxon>Bacteria</taxon>
        <taxon>Bacillati</taxon>
        <taxon>Actinomycetota</taxon>
        <taxon>Actinomycetes</taxon>
        <taxon>Micrococcales</taxon>
        <taxon>Intrasporangiaceae</taxon>
        <taxon>Intrasporangium</taxon>
    </lineage>
</organism>
<dbReference type="Pfam" id="PF19279">
    <property type="entry name" value="YegS_C"/>
    <property type="match status" value="1"/>
</dbReference>
<evidence type="ECO:0000256" key="9">
    <source>
        <dbReference type="ARBA" id="ARBA00022842"/>
    </source>
</evidence>
<feature type="domain" description="DAGKc" evidence="13">
    <location>
        <begin position="4"/>
        <end position="132"/>
    </location>
</feature>
<keyword evidence="3" id="KW-0444">Lipid biosynthesis</keyword>
<evidence type="ECO:0000256" key="10">
    <source>
        <dbReference type="ARBA" id="ARBA00023098"/>
    </source>
</evidence>
<evidence type="ECO:0000256" key="5">
    <source>
        <dbReference type="ARBA" id="ARBA00022723"/>
    </source>
</evidence>
<evidence type="ECO:0000259" key="13">
    <source>
        <dbReference type="PROSITE" id="PS50146"/>
    </source>
</evidence>
<comment type="similarity">
    <text evidence="2">Belongs to the diacylglycerol/lipid kinase family.</text>
</comment>
<dbReference type="InterPro" id="IPR050187">
    <property type="entry name" value="Lipid_Phosphate_FormReg"/>
</dbReference>
<evidence type="ECO:0000256" key="11">
    <source>
        <dbReference type="ARBA" id="ARBA00023209"/>
    </source>
</evidence>
<keyword evidence="9" id="KW-0460">Magnesium</keyword>
<dbReference type="SMART" id="SM00046">
    <property type="entry name" value="DAGKc"/>
    <property type="match status" value="1"/>
</dbReference>
<dbReference type="InterPro" id="IPR001206">
    <property type="entry name" value="Diacylglycerol_kinase_cat_dom"/>
</dbReference>
<dbReference type="EMBL" id="JAPFQL010000021">
    <property type="protein sequence ID" value="MDC5696923.1"/>
    <property type="molecule type" value="Genomic_DNA"/>
</dbReference>
<reference evidence="14 15" key="1">
    <citation type="submission" date="2022-11" db="EMBL/GenBank/DDBJ databases">
        <title>Anaerobic phenanthrene biodegradation by a DNRA strain PheN6.</title>
        <authorList>
            <person name="Zhang Z."/>
        </authorList>
    </citation>
    <scope>NUCLEOTIDE SEQUENCE [LARGE SCALE GENOMIC DNA]</scope>
    <source>
        <strain evidence="14 15">PheN6</strain>
    </source>
</reference>
<evidence type="ECO:0000256" key="8">
    <source>
        <dbReference type="ARBA" id="ARBA00022840"/>
    </source>
</evidence>
<keyword evidence="11" id="KW-0594">Phospholipid biosynthesis</keyword>
<keyword evidence="15" id="KW-1185">Reference proteome</keyword>
<dbReference type="NCBIfam" id="TIGR00147">
    <property type="entry name" value="YegS/Rv2252/BmrU family lipid kinase"/>
    <property type="match status" value="1"/>
</dbReference>
<keyword evidence="8" id="KW-0067">ATP-binding</keyword>
<dbReference type="Pfam" id="PF00781">
    <property type="entry name" value="DAGK_cat"/>
    <property type="match status" value="1"/>
</dbReference>
<proteinExistence type="inferred from homology"/>
<evidence type="ECO:0000256" key="2">
    <source>
        <dbReference type="ARBA" id="ARBA00005983"/>
    </source>
</evidence>
<dbReference type="InterPro" id="IPR016064">
    <property type="entry name" value="NAD/diacylglycerol_kinase_sf"/>
</dbReference>
<evidence type="ECO:0000256" key="6">
    <source>
        <dbReference type="ARBA" id="ARBA00022741"/>
    </source>
</evidence>
<sequence length="292" mass="30246">MRAGASGRTILTISPVSGGGRALRAAQLVHDILVAQGRSPELVITESGDHAESVAAAADPSDLVVSLGGDGLHSRVAAGAIDSGALVAPLPGGRGNDFVRALGVPQDTRRSAEALSVATERLVDVGRVGDRHFVGVASVGFDSVANTIANETTWLRGPLVYAWGGLRALLATRPRSFHLTVDGEQRTLTGLNVAVGNSGRYGGGVHICPTAELDDEHLDLLTVAEVSRTAFARILLHSFPGTHLSRPGVATNRARTVHIDADEPLVLFADGDPVGVLPVEITCRPGALRVLA</sequence>
<dbReference type="PANTHER" id="PTHR12358:SF106">
    <property type="entry name" value="LIPID KINASE YEGS"/>
    <property type="match status" value="1"/>
</dbReference>
<evidence type="ECO:0000256" key="7">
    <source>
        <dbReference type="ARBA" id="ARBA00022777"/>
    </source>
</evidence>
<dbReference type="InterPro" id="IPR005218">
    <property type="entry name" value="Diacylglycerol/lipid_kinase"/>
</dbReference>
<keyword evidence="5" id="KW-0479">Metal-binding</keyword>
<keyword evidence="12" id="KW-1208">Phospholipid metabolism</keyword>
<dbReference type="InterPro" id="IPR017438">
    <property type="entry name" value="ATP-NAD_kinase_N"/>
</dbReference>
<dbReference type="PROSITE" id="PS50146">
    <property type="entry name" value="DAGK"/>
    <property type="match status" value="1"/>
</dbReference>
<dbReference type="Gene3D" id="2.60.200.40">
    <property type="match status" value="1"/>
</dbReference>
<keyword evidence="4" id="KW-0808">Transferase</keyword>
<dbReference type="InterPro" id="IPR045540">
    <property type="entry name" value="YegS/DAGK_C"/>
</dbReference>
<dbReference type="RefSeq" id="WP_272461498.1">
    <property type="nucleotide sequence ID" value="NZ_JAPFQL010000021.1"/>
</dbReference>
<dbReference type="Proteomes" id="UP001150259">
    <property type="component" value="Unassembled WGS sequence"/>
</dbReference>
<evidence type="ECO:0000256" key="12">
    <source>
        <dbReference type="ARBA" id="ARBA00023264"/>
    </source>
</evidence>
<dbReference type="GO" id="GO:0016301">
    <property type="term" value="F:kinase activity"/>
    <property type="evidence" value="ECO:0007669"/>
    <property type="project" value="UniProtKB-KW"/>
</dbReference>
<keyword evidence="7 14" id="KW-0418">Kinase</keyword>
<keyword evidence="10" id="KW-0443">Lipid metabolism</keyword>
<keyword evidence="6" id="KW-0547">Nucleotide-binding</keyword>
<gene>
    <name evidence="14" type="ORF">OO014_06595</name>
</gene>
<accession>A0ABT5GFA3</accession>